<feature type="compositionally biased region" description="Low complexity" evidence="1">
    <location>
        <begin position="25"/>
        <end position="34"/>
    </location>
</feature>
<name>A0A381WXF4_9ZZZZ</name>
<feature type="region of interest" description="Disordered" evidence="1">
    <location>
        <begin position="25"/>
        <end position="57"/>
    </location>
</feature>
<evidence type="ECO:0000313" key="2">
    <source>
        <dbReference type="EMBL" id="SVA56931.1"/>
    </source>
</evidence>
<evidence type="ECO:0000256" key="1">
    <source>
        <dbReference type="SAM" id="MobiDB-lite"/>
    </source>
</evidence>
<accession>A0A381WXF4</accession>
<proteinExistence type="predicted"/>
<organism evidence="2">
    <name type="scientific">marine metagenome</name>
    <dbReference type="NCBI Taxonomy" id="408172"/>
    <lineage>
        <taxon>unclassified sequences</taxon>
        <taxon>metagenomes</taxon>
        <taxon>ecological metagenomes</taxon>
    </lineage>
</organism>
<dbReference type="AlphaFoldDB" id="A0A381WXF4"/>
<reference evidence="2" key="1">
    <citation type="submission" date="2018-05" db="EMBL/GenBank/DDBJ databases">
        <authorList>
            <person name="Lanie J.A."/>
            <person name="Ng W.-L."/>
            <person name="Kazmierczak K.M."/>
            <person name="Andrzejewski T.M."/>
            <person name="Davidsen T.M."/>
            <person name="Wayne K.J."/>
            <person name="Tettelin H."/>
            <person name="Glass J.I."/>
            <person name="Rusch D."/>
            <person name="Podicherti R."/>
            <person name="Tsui H.-C.T."/>
            <person name="Winkler M.E."/>
        </authorList>
    </citation>
    <scope>NUCLEOTIDE SEQUENCE</scope>
</reference>
<protein>
    <submittedName>
        <fullName evidence="2">Uncharacterized protein</fullName>
    </submittedName>
</protein>
<gene>
    <name evidence="2" type="ORF">METZ01_LOCUS109785</name>
</gene>
<sequence>MIFKTSPGSGNLDSFCLEKTFFPSTTTSKSPLFPETSSESTPKAFFNSAARPAARGS</sequence>
<dbReference type="EMBL" id="UINC01013134">
    <property type="protein sequence ID" value="SVA56931.1"/>
    <property type="molecule type" value="Genomic_DNA"/>
</dbReference>